<dbReference type="CDD" id="cd07043">
    <property type="entry name" value="STAS_anti-anti-sigma_factors"/>
    <property type="match status" value="1"/>
</dbReference>
<evidence type="ECO:0000313" key="3">
    <source>
        <dbReference type="Proteomes" id="UP000179243"/>
    </source>
</evidence>
<proteinExistence type="predicted"/>
<feature type="domain" description="STAS" evidence="1">
    <location>
        <begin position="18"/>
        <end position="116"/>
    </location>
</feature>
<gene>
    <name evidence="2" type="ORF">A2519_15280</name>
</gene>
<protein>
    <recommendedName>
        <fullName evidence="1">STAS domain-containing protein</fullName>
    </recommendedName>
</protein>
<evidence type="ECO:0000259" key="1">
    <source>
        <dbReference type="PROSITE" id="PS50801"/>
    </source>
</evidence>
<dbReference type="SUPFAM" id="SSF52091">
    <property type="entry name" value="SpoIIaa-like"/>
    <property type="match status" value="1"/>
</dbReference>
<dbReference type="Gene3D" id="3.30.750.24">
    <property type="entry name" value="STAS domain"/>
    <property type="match status" value="1"/>
</dbReference>
<comment type="caution">
    <text evidence="2">The sequence shown here is derived from an EMBL/GenBank/DDBJ whole genome shotgun (WGS) entry which is preliminary data.</text>
</comment>
<dbReference type="PANTHER" id="PTHR33495">
    <property type="entry name" value="ANTI-SIGMA FACTOR ANTAGONIST TM_1081-RELATED-RELATED"/>
    <property type="match status" value="1"/>
</dbReference>
<dbReference type="AlphaFoldDB" id="A0A1F7F9M5"/>
<dbReference type="InterPro" id="IPR002645">
    <property type="entry name" value="STAS_dom"/>
</dbReference>
<accession>A0A1F7F9M5</accession>
<dbReference type="Pfam" id="PF01740">
    <property type="entry name" value="STAS"/>
    <property type="match status" value="1"/>
</dbReference>
<organism evidence="2 3">
    <name type="scientific">Candidatus Raymondbacteria bacterium RIFOXYD12_FULL_49_13</name>
    <dbReference type="NCBI Taxonomy" id="1817890"/>
    <lineage>
        <taxon>Bacteria</taxon>
        <taxon>Raymondiibacteriota</taxon>
    </lineage>
</organism>
<dbReference type="EMBL" id="MFYX01000091">
    <property type="protein sequence ID" value="OGK03333.1"/>
    <property type="molecule type" value="Genomic_DNA"/>
</dbReference>
<reference evidence="2 3" key="1">
    <citation type="journal article" date="2016" name="Nat. Commun.">
        <title>Thousands of microbial genomes shed light on interconnected biogeochemical processes in an aquifer system.</title>
        <authorList>
            <person name="Anantharaman K."/>
            <person name="Brown C.T."/>
            <person name="Hug L.A."/>
            <person name="Sharon I."/>
            <person name="Castelle C.J."/>
            <person name="Probst A.J."/>
            <person name="Thomas B.C."/>
            <person name="Singh A."/>
            <person name="Wilkins M.J."/>
            <person name="Karaoz U."/>
            <person name="Brodie E.L."/>
            <person name="Williams K.H."/>
            <person name="Hubbard S.S."/>
            <person name="Banfield J.F."/>
        </authorList>
    </citation>
    <scope>NUCLEOTIDE SEQUENCE [LARGE SCALE GENOMIC DNA]</scope>
</reference>
<dbReference type="GO" id="GO:0043856">
    <property type="term" value="F:anti-sigma factor antagonist activity"/>
    <property type="evidence" value="ECO:0007669"/>
    <property type="project" value="TreeGrafter"/>
</dbReference>
<sequence>MADSPFVLKPEERGTYYLLTISGPFTAHHVLAVRKAFEAALAIGHTKMAFNLSGVDFLDSVGLGLLVNMKRKLDAAAGMFGIINPSQVVIDILDVSSTDQYLTVYRDVKNPDTVFD</sequence>
<evidence type="ECO:0000313" key="2">
    <source>
        <dbReference type="EMBL" id="OGK03333.1"/>
    </source>
</evidence>
<name>A0A1F7F9M5_UNCRA</name>
<dbReference type="Proteomes" id="UP000179243">
    <property type="component" value="Unassembled WGS sequence"/>
</dbReference>
<dbReference type="InterPro" id="IPR036513">
    <property type="entry name" value="STAS_dom_sf"/>
</dbReference>
<dbReference type="PROSITE" id="PS50801">
    <property type="entry name" value="STAS"/>
    <property type="match status" value="1"/>
</dbReference>